<reference evidence="1 2" key="1">
    <citation type="submission" date="2024-01" db="EMBL/GenBank/DDBJ databases">
        <title>Genome assemblies of Stephania.</title>
        <authorList>
            <person name="Yang L."/>
        </authorList>
    </citation>
    <scope>NUCLEOTIDE SEQUENCE [LARGE SCALE GENOMIC DNA]</scope>
    <source>
        <strain evidence="1">JXDWG</strain>
        <tissue evidence="1">Leaf</tissue>
    </source>
</reference>
<keyword evidence="2" id="KW-1185">Reference proteome</keyword>
<evidence type="ECO:0000313" key="2">
    <source>
        <dbReference type="Proteomes" id="UP001419268"/>
    </source>
</evidence>
<protein>
    <submittedName>
        <fullName evidence="1">Uncharacterized protein</fullName>
    </submittedName>
</protein>
<dbReference type="AlphaFoldDB" id="A0AAP0KV83"/>
<dbReference type="Proteomes" id="UP001419268">
    <property type="component" value="Unassembled WGS sequence"/>
</dbReference>
<proteinExistence type="predicted"/>
<comment type="caution">
    <text evidence="1">The sequence shown here is derived from an EMBL/GenBank/DDBJ whole genome shotgun (WGS) entry which is preliminary data.</text>
</comment>
<accession>A0AAP0KV83</accession>
<name>A0AAP0KV83_9MAGN</name>
<gene>
    <name evidence="1" type="ORF">Scep_004599</name>
</gene>
<evidence type="ECO:0000313" key="1">
    <source>
        <dbReference type="EMBL" id="KAK9158025.1"/>
    </source>
</evidence>
<dbReference type="EMBL" id="JBBNAG010000002">
    <property type="protein sequence ID" value="KAK9158025.1"/>
    <property type="molecule type" value="Genomic_DNA"/>
</dbReference>
<organism evidence="1 2">
    <name type="scientific">Stephania cephalantha</name>
    <dbReference type="NCBI Taxonomy" id="152367"/>
    <lineage>
        <taxon>Eukaryota</taxon>
        <taxon>Viridiplantae</taxon>
        <taxon>Streptophyta</taxon>
        <taxon>Embryophyta</taxon>
        <taxon>Tracheophyta</taxon>
        <taxon>Spermatophyta</taxon>
        <taxon>Magnoliopsida</taxon>
        <taxon>Ranunculales</taxon>
        <taxon>Menispermaceae</taxon>
        <taxon>Menispermoideae</taxon>
        <taxon>Cissampelideae</taxon>
        <taxon>Stephania</taxon>
    </lineage>
</organism>
<sequence length="79" mass="8839">MLDVSQDLSIQLSNAIEIIGTVGKHICTLANCFKHEAEVANRRMNVVTELMKLSGLSHEEIIKVGRKIALNQLETDFFL</sequence>